<evidence type="ECO:0000256" key="2">
    <source>
        <dbReference type="SAM" id="SignalP"/>
    </source>
</evidence>
<dbReference type="EMBL" id="MHCL01000012">
    <property type="protein sequence ID" value="OGY21371.1"/>
    <property type="molecule type" value="Genomic_DNA"/>
</dbReference>
<feature type="signal peptide" evidence="2">
    <location>
        <begin position="1"/>
        <end position="21"/>
    </location>
</feature>
<evidence type="ECO:0000313" key="4">
    <source>
        <dbReference type="Proteomes" id="UP000176723"/>
    </source>
</evidence>
<name>A0A1G1W148_9BACT</name>
<dbReference type="AlphaFoldDB" id="A0A1G1W148"/>
<organism evidence="3 4">
    <name type="scientific">Candidatus Chisholmbacteria bacterium RIFCSPLOWO2_01_FULL_49_14</name>
    <dbReference type="NCBI Taxonomy" id="1797593"/>
    <lineage>
        <taxon>Bacteria</taxon>
        <taxon>Candidatus Chisholmiibacteriota</taxon>
    </lineage>
</organism>
<proteinExistence type="predicted"/>
<sequence length="250" mass="27266">MILIGLALVTGGLFFASQASSQEASETGVTKDQIEENLKDRLEQALKENEPVAHLKRAWIGPLESIANHTLTIETKDGPKLASVSAETLFIRMPKRTTITIDDLEIGMQTIAMGTINGNKVLEALRVISYETLPEKPVREVYFATQLSYDPQEDLITFAAQSGETRSVGVTQDTLVTTSQDGEIVETDVKDLSPNSRAIIIIKTETTKEESTTLLRVHVFPTSIAFESEGLDQQSLPATDGAQGEESSLE</sequence>
<accession>A0A1G1W148</accession>
<feature type="region of interest" description="Disordered" evidence="1">
    <location>
        <begin position="230"/>
        <end position="250"/>
    </location>
</feature>
<keyword evidence="2" id="KW-0732">Signal</keyword>
<protein>
    <recommendedName>
        <fullName evidence="5">DUF5666 domain-containing protein</fullName>
    </recommendedName>
</protein>
<feature type="chain" id="PRO_5009581097" description="DUF5666 domain-containing protein" evidence="2">
    <location>
        <begin position="22"/>
        <end position="250"/>
    </location>
</feature>
<evidence type="ECO:0000313" key="3">
    <source>
        <dbReference type="EMBL" id="OGY21371.1"/>
    </source>
</evidence>
<evidence type="ECO:0000256" key="1">
    <source>
        <dbReference type="SAM" id="MobiDB-lite"/>
    </source>
</evidence>
<reference evidence="3 4" key="1">
    <citation type="journal article" date="2016" name="Nat. Commun.">
        <title>Thousands of microbial genomes shed light on interconnected biogeochemical processes in an aquifer system.</title>
        <authorList>
            <person name="Anantharaman K."/>
            <person name="Brown C.T."/>
            <person name="Hug L.A."/>
            <person name="Sharon I."/>
            <person name="Castelle C.J."/>
            <person name="Probst A.J."/>
            <person name="Thomas B.C."/>
            <person name="Singh A."/>
            <person name="Wilkins M.J."/>
            <person name="Karaoz U."/>
            <person name="Brodie E.L."/>
            <person name="Williams K.H."/>
            <person name="Hubbard S.S."/>
            <person name="Banfield J.F."/>
        </authorList>
    </citation>
    <scope>NUCLEOTIDE SEQUENCE [LARGE SCALE GENOMIC DNA]</scope>
</reference>
<dbReference type="STRING" id="1797593.A3A65_06595"/>
<dbReference type="Proteomes" id="UP000176723">
    <property type="component" value="Unassembled WGS sequence"/>
</dbReference>
<evidence type="ECO:0008006" key="5">
    <source>
        <dbReference type="Google" id="ProtNLM"/>
    </source>
</evidence>
<gene>
    <name evidence="3" type="ORF">A3A65_06595</name>
</gene>
<comment type="caution">
    <text evidence="3">The sequence shown here is derived from an EMBL/GenBank/DDBJ whole genome shotgun (WGS) entry which is preliminary data.</text>
</comment>